<keyword evidence="2" id="KW-0547">Nucleotide-binding</keyword>
<feature type="domain" description="Helicase SEN1 beta-barrel" evidence="10">
    <location>
        <begin position="1114"/>
        <end position="1204"/>
    </location>
</feature>
<protein>
    <submittedName>
        <fullName evidence="11">Uncharacterized protein</fullName>
    </submittedName>
</protein>
<dbReference type="HOGENOM" id="CLU_000459_1_1_1"/>
<feature type="compositionally biased region" description="Polar residues" evidence="6">
    <location>
        <begin position="951"/>
        <end position="974"/>
    </location>
</feature>
<proteinExistence type="inferred from homology"/>
<dbReference type="OrthoDB" id="6513042at2759"/>
<keyword evidence="12" id="KW-1185">Reference proteome</keyword>
<sequence>MAKPPLKDVQKLLKCLHDTPVDNAGASDEILAKIYAYLLSVSHNPIDNKLHWFCKRADTTTVAAASFLLRLFAYDSPAVVQWKDRFNQCLRGCCDCVRSLERVKVESRRTYFAAFPDTTLKNFYRTFENWELATVQREILSSNWAQLPIVYRALFNWTIFSDSHVQSMLQNSIDRIDGFPECAAPPGALLLLFFQEPKVRQWAHRQVTRTAVVPIPSDQFVGMYKEVLNLVIDLISSASSAERTFALSTDSSVLWQALHTFLRYVPPEMLKNKQANCDVRQAVVGHLHSEGPEFPDILGSLLLLLKRLAKQFWEDIDVEYPRVVFDAIKDNPAFAKLLESDSSEERPRYLAWLTEYIHTIRKHPAFPDILAKTVDFLCREMQHERFRVSRPFTMNTTMLLLNGILEQRHNEDSSMVNTTLSIVNIHSETIVSVAFSPAYNEEKWSNARASARTLISSALMTDIEGVSSTITALCTALADSSNKPHIQNSIPEFSVRAEIWAKIYPALQTTDTDGLAALISTIAHAAHIDKISEKPFVSLFDNAEKTKGSISSRTVLNAINSAIGTFSNGFLDAIVRFGDYNVSTSALDMLQQHGLAKDVMLLLLSPVEQIQAAAKTFVSMAFDIDGRQECFRVLLENLPDAAFEGIVEFLNIYVQFASSVPEACSLSGSLVRCFTDIIEVLCASPAGLLRNSRYLRVDDQHGPAARLLQLWSMMTKSLAVIFKRCPSWSIYFENEEMILWMRDALIFGRDMLAQWRVVEKAASLRLTTDATSTNPRKLSPVGKNMVSSLQSVLPELARWLRLTDEELLHQSFSLIQFLLDVFRDTGVRPSPDGLAKLMKHLESARKDKSKQTTTRLDSSRLSALADAIAYFEDEIEVVSVSVGLKKDVKVVKKEEHPTEPLKIAPSKSSNIQHQQHRVSGQKMTGSRYFTKEDQQRLDASSVMPSFKKTSRVTTSDSKTRTSESMIENKPVSQPSSSSESSDEESGEERRGGLAALAKFQKSPKIKKSVERRQVKTLEIAGVGDAVRRRREMRERQEEARRAALRMKPNLAELHKALLSWSYDHDGPMPPGELSSPSYVPDTFKDYNEYRQVFEPLLLMECWAQICQAKDGRPEVYETKIAGRGYVDDWLDLEVGIVGPVGKDWYLGETDVVLLRNADIHKSIMAKTQHYRATSFGIQASLRCYIKYDGDPGLQIGTTWQLSKVFSLSTIHREYAALVSLPYYDFVDMILRPTLPMPPQVNPKDVQNAMSSYAINEPQANAILSSIKSSGFCLIQGPPGTGKTSTICGLVAVFLSRRGRPFEVKGSSVQTPTSKILICAPSNAAIDEIVFRIKEGYRGSKRCPDNAKVVRIGTDKAINHGVKDVSLDALVDKKLNGNTSAMKEKGLGDEVTSVQLQLDEIRAKRSSILNELKNLRDNHARYNVLDEELKKINSQRTARAQRLDQLKDKRKSEFRTLDAIRRKTRLEVLQEADIICSTLSGAGHESLDPFDFDTIVIDEAAQAIEISSLIPLRYKCRRCIMVGDPQQLPPTVISQDAGRYRYNQSLFVRLQKQRPEAVQLLSIQYRMHPEISCLPSQLFYQKKLHDGPDMAVKTKQPWHSHSKFGVYKFFNVGGTEEQSNRSLVNKAECRVAAALFSRLRQEFSFVNLDLRVGVVTMYRAQVVELRRHFEQQLREKLDGVVDFNTVDGFQGQEKDIIILSCVRGGVNQDTVGFLADTRRMNVALTRAKSSLFILGNAGTLERSNETWAEIIADARSRSCLIDVDTSFFTAPTSSGSVTAAPRKVKPAPTTIPVPNNLVTPKSFKANVDRLKTIPQAGNLDNEASTVGASIQELGNLKRTIEDSDDNSGPALKTSRTIEDPKPALPSRPPLKRTKQPQSIFIPKKKVK</sequence>
<dbReference type="FunFam" id="3.40.50.300:FF:000326">
    <property type="entry name" value="P-loop containing nucleoside triphosphate hydrolase"/>
    <property type="match status" value="1"/>
</dbReference>
<dbReference type="InterPro" id="IPR047187">
    <property type="entry name" value="SF1_C_Upf1"/>
</dbReference>
<evidence type="ECO:0000313" key="11">
    <source>
        <dbReference type="EMBL" id="KIL67889.1"/>
    </source>
</evidence>
<evidence type="ECO:0000256" key="1">
    <source>
        <dbReference type="ARBA" id="ARBA00007913"/>
    </source>
</evidence>
<dbReference type="InterPro" id="IPR024481">
    <property type="entry name" value="Helicase_Sen1_N"/>
</dbReference>
<feature type="domain" description="DNA2/NAM7 helicase-like C-terminal" evidence="9">
    <location>
        <begin position="1541"/>
        <end position="1736"/>
    </location>
</feature>
<dbReference type="InterPro" id="IPR041677">
    <property type="entry name" value="DNA2/NAM7_AAA_11"/>
</dbReference>
<dbReference type="Gene3D" id="3.40.50.300">
    <property type="entry name" value="P-loop containing nucleotide triphosphate hydrolases"/>
    <property type="match status" value="2"/>
</dbReference>
<evidence type="ECO:0000313" key="12">
    <source>
        <dbReference type="Proteomes" id="UP000054549"/>
    </source>
</evidence>
<evidence type="ECO:0000259" key="9">
    <source>
        <dbReference type="Pfam" id="PF13087"/>
    </source>
</evidence>
<dbReference type="Pfam" id="PF13087">
    <property type="entry name" value="AAA_12"/>
    <property type="match status" value="1"/>
</dbReference>
<name>A0A0C2TL99_AMAMK</name>
<dbReference type="GO" id="GO:0016787">
    <property type="term" value="F:hydrolase activity"/>
    <property type="evidence" value="ECO:0007669"/>
    <property type="project" value="UniProtKB-KW"/>
</dbReference>
<dbReference type="EMBL" id="KN818230">
    <property type="protein sequence ID" value="KIL67889.1"/>
    <property type="molecule type" value="Genomic_DNA"/>
</dbReference>
<dbReference type="PANTHER" id="PTHR10887:SF495">
    <property type="entry name" value="HELICASE SENATAXIN ISOFORM X1-RELATED"/>
    <property type="match status" value="1"/>
</dbReference>
<dbReference type="STRING" id="946122.A0A0C2TL99"/>
<evidence type="ECO:0000259" key="8">
    <source>
        <dbReference type="Pfam" id="PF13086"/>
    </source>
</evidence>
<feature type="domain" description="DNA2/NAM7 helicase helicase" evidence="8">
    <location>
        <begin position="1254"/>
        <end position="1534"/>
    </location>
</feature>
<dbReference type="SUPFAM" id="SSF52540">
    <property type="entry name" value="P-loop containing nucleoside triphosphate hydrolases"/>
    <property type="match status" value="1"/>
</dbReference>
<dbReference type="GO" id="GO:0006369">
    <property type="term" value="P:termination of RNA polymerase II transcription"/>
    <property type="evidence" value="ECO:0007669"/>
    <property type="project" value="TreeGrafter"/>
</dbReference>
<evidence type="ECO:0000256" key="4">
    <source>
        <dbReference type="ARBA" id="ARBA00022806"/>
    </source>
</evidence>
<dbReference type="InterPro" id="IPR016024">
    <property type="entry name" value="ARM-type_fold"/>
</dbReference>
<feature type="compositionally biased region" description="Polar residues" evidence="6">
    <location>
        <begin position="906"/>
        <end position="924"/>
    </location>
</feature>
<keyword evidence="4" id="KW-0347">Helicase</keyword>
<dbReference type="CDD" id="cd18808">
    <property type="entry name" value="SF1_C_Upf1"/>
    <property type="match status" value="1"/>
</dbReference>
<feature type="region of interest" description="Disordered" evidence="6">
    <location>
        <begin position="893"/>
        <end position="1008"/>
    </location>
</feature>
<reference evidence="11 12" key="1">
    <citation type="submission" date="2014-04" db="EMBL/GenBank/DDBJ databases">
        <title>Evolutionary Origins and Diversification of the Mycorrhizal Mutualists.</title>
        <authorList>
            <consortium name="DOE Joint Genome Institute"/>
            <consortium name="Mycorrhizal Genomics Consortium"/>
            <person name="Kohler A."/>
            <person name="Kuo A."/>
            <person name="Nagy L.G."/>
            <person name="Floudas D."/>
            <person name="Copeland A."/>
            <person name="Barry K.W."/>
            <person name="Cichocki N."/>
            <person name="Veneault-Fourrey C."/>
            <person name="LaButti K."/>
            <person name="Lindquist E.A."/>
            <person name="Lipzen A."/>
            <person name="Lundell T."/>
            <person name="Morin E."/>
            <person name="Murat C."/>
            <person name="Riley R."/>
            <person name="Ohm R."/>
            <person name="Sun H."/>
            <person name="Tunlid A."/>
            <person name="Henrissat B."/>
            <person name="Grigoriev I.V."/>
            <person name="Hibbett D.S."/>
            <person name="Martin F."/>
        </authorList>
    </citation>
    <scope>NUCLEOTIDE SEQUENCE [LARGE SCALE GENOMIC DNA]</scope>
    <source>
        <strain evidence="11 12">Koide BX008</strain>
    </source>
</reference>
<dbReference type="PANTHER" id="PTHR10887">
    <property type="entry name" value="DNA2/NAM7 HELICASE FAMILY"/>
    <property type="match status" value="1"/>
</dbReference>
<dbReference type="FunCoup" id="A0A0C2TL99">
    <property type="interactions" value="97"/>
</dbReference>
<dbReference type="InterPro" id="IPR041679">
    <property type="entry name" value="DNA2/NAM7-like_C"/>
</dbReference>
<dbReference type="Pfam" id="PF13086">
    <property type="entry name" value="AAA_11"/>
    <property type="match status" value="1"/>
</dbReference>
<evidence type="ECO:0000259" key="10">
    <source>
        <dbReference type="Pfam" id="PF23576"/>
    </source>
</evidence>
<evidence type="ECO:0000256" key="5">
    <source>
        <dbReference type="ARBA" id="ARBA00022840"/>
    </source>
</evidence>
<comment type="similarity">
    <text evidence="1">Belongs to the DNA2/NAM7 helicase family.</text>
</comment>
<dbReference type="Proteomes" id="UP000054549">
    <property type="component" value="Unassembled WGS sequence"/>
</dbReference>
<feature type="domain" description="Helicase Sen1 N-terminal" evidence="7">
    <location>
        <begin position="82"/>
        <end position="813"/>
    </location>
</feature>
<dbReference type="Pfam" id="PF23576">
    <property type="entry name" value="SEN1_barrel"/>
    <property type="match status" value="1"/>
</dbReference>
<dbReference type="GO" id="GO:0016604">
    <property type="term" value="C:nuclear body"/>
    <property type="evidence" value="ECO:0007669"/>
    <property type="project" value="TreeGrafter"/>
</dbReference>
<dbReference type="GO" id="GO:0005524">
    <property type="term" value="F:ATP binding"/>
    <property type="evidence" value="ECO:0007669"/>
    <property type="project" value="UniProtKB-KW"/>
</dbReference>
<gene>
    <name evidence="11" type="ORF">M378DRAFT_101571</name>
</gene>
<organism evidence="11 12">
    <name type="scientific">Amanita muscaria (strain Koide BX008)</name>
    <dbReference type="NCBI Taxonomy" id="946122"/>
    <lineage>
        <taxon>Eukaryota</taxon>
        <taxon>Fungi</taxon>
        <taxon>Dikarya</taxon>
        <taxon>Basidiomycota</taxon>
        <taxon>Agaricomycotina</taxon>
        <taxon>Agaricomycetes</taxon>
        <taxon>Agaricomycetidae</taxon>
        <taxon>Agaricales</taxon>
        <taxon>Pluteineae</taxon>
        <taxon>Amanitaceae</taxon>
        <taxon>Amanita</taxon>
    </lineage>
</organism>
<dbReference type="SUPFAM" id="SSF48371">
    <property type="entry name" value="ARM repeat"/>
    <property type="match status" value="1"/>
</dbReference>
<dbReference type="InterPro" id="IPR056474">
    <property type="entry name" value="SEN1_barrel"/>
</dbReference>
<dbReference type="GO" id="GO:0004386">
    <property type="term" value="F:helicase activity"/>
    <property type="evidence" value="ECO:0007669"/>
    <property type="project" value="UniProtKB-KW"/>
</dbReference>
<evidence type="ECO:0000256" key="3">
    <source>
        <dbReference type="ARBA" id="ARBA00022801"/>
    </source>
</evidence>
<accession>A0A0C2TL99</accession>
<dbReference type="GO" id="GO:0001147">
    <property type="term" value="F:transcription termination site sequence-specific DNA binding"/>
    <property type="evidence" value="ECO:0007669"/>
    <property type="project" value="TreeGrafter"/>
</dbReference>
<keyword evidence="3" id="KW-0378">Hydrolase</keyword>
<keyword evidence="5" id="KW-0067">ATP-binding</keyword>
<dbReference type="InterPro" id="IPR027417">
    <property type="entry name" value="P-loop_NTPase"/>
</dbReference>
<dbReference type="Pfam" id="PF12726">
    <property type="entry name" value="SEN1_N"/>
    <property type="match status" value="1"/>
</dbReference>
<feature type="region of interest" description="Disordered" evidence="6">
    <location>
        <begin position="1837"/>
        <end position="1886"/>
    </location>
</feature>
<evidence type="ECO:0000256" key="2">
    <source>
        <dbReference type="ARBA" id="ARBA00022741"/>
    </source>
</evidence>
<dbReference type="CDD" id="cd18042">
    <property type="entry name" value="DEXXQc_SETX"/>
    <property type="match status" value="1"/>
</dbReference>
<dbReference type="InParanoid" id="A0A0C2TL99"/>
<dbReference type="GO" id="GO:0005694">
    <property type="term" value="C:chromosome"/>
    <property type="evidence" value="ECO:0007669"/>
    <property type="project" value="UniProtKB-ARBA"/>
</dbReference>
<dbReference type="InterPro" id="IPR045055">
    <property type="entry name" value="DNA2/NAM7-like"/>
</dbReference>
<evidence type="ECO:0000259" key="7">
    <source>
        <dbReference type="Pfam" id="PF12726"/>
    </source>
</evidence>
<evidence type="ECO:0000256" key="6">
    <source>
        <dbReference type="SAM" id="MobiDB-lite"/>
    </source>
</evidence>